<dbReference type="PANTHER" id="PTHR43270">
    <property type="entry name" value="BETA-ALA-HIS DIPEPTIDASE"/>
    <property type="match status" value="1"/>
</dbReference>
<evidence type="ECO:0000256" key="3">
    <source>
        <dbReference type="ARBA" id="ARBA00022801"/>
    </source>
</evidence>
<dbReference type="PANTHER" id="PTHR43270:SF12">
    <property type="entry name" value="SUCCINYL-DIAMINOPIMELATE DESUCCINYLASE"/>
    <property type="match status" value="1"/>
</dbReference>
<keyword evidence="2" id="KW-0479">Metal-binding</keyword>
<dbReference type="SUPFAM" id="SSF53187">
    <property type="entry name" value="Zn-dependent exopeptidases"/>
    <property type="match status" value="1"/>
</dbReference>
<accession>A0A1F7Y297</accession>
<dbReference type="InterPro" id="IPR011650">
    <property type="entry name" value="Peptidase_M20_dimer"/>
</dbReference>
<protein>
    <recommendedName>
        <fullName evidence="4">Peptidase M20 dimerisation domain-containing protein</fullName>
    </recommendedName>
</protein>
<comment type="caution">
    <text evidence="5">The sequence shown here is derived from an EMBL/GenBank/DDBJ whole genome shotgun (WGS) entry which is preliminary data.</text>
</comment>
<dbReference type="AlphaFoldDB" id="A0A1F7Y297"/>
<dbReference type="Gene3D" id="3.30.70.360">
    <property type="match status" value="1"/>
</dbReference>
<dbReference type="InterPro" id="IPR002933">
    <property type="entry name" value="Peptidase_M20"/>
</dbReference>
<dbReference type="GO" id="GO:0046872">
    <property type="term" value="F:metal ion binding"/>
    <property type="evidence" value="ECO:0007669"/>
    <property type="project" value="UniProtKB-KW"/>
</dbReference>
<evidence type="ECO:0000313" key="6">
    <source>
        <dbReference type="Proteomes" id="UP000176741"/>
    </source>
</evidence>
<evidence type="ECO:0000313" key="5">
    <source>
        <dbReference type="EMBL" id="OGM21396.1"/>
    </source>
</evidence>
<gene>
    <name evidence="5" type="ORF">A2771_04495</name>
</gene>
<dbReference type="NCBIfam" id="NF006053">
    <property type="entry name" value="PRK08201.1"/>
    <property type="match status" value="1"/>
</dbReference>
<sequence length="442" mass="49391">MDLQKYLDGLFEFLTIPSISAQSEHKKDINSATVWLQKKFSDLDFNANILPTNGHPVVYAENLRAGKEKPTILVYGHYDVQDPGNLNEWITKPFIPEIRSGNLYARGSSDDKGQLYTWIAAIEELIKRNDIDLNIKFLIEGEEELGSLNLDEFIEQNKSLLVSDFCVISDSHCLSENQPMIDYGLRGIVYVEIKVKTLGKDSHSGIYGGNILNPLNVLAEIVSKLKGHDFKVLIPKFYESVRKISIQEKRRLSRLPLTEKDIISETGAQIVIGEPGYTLHERAGARPTLDVNGIWGGYQGEGPKTIIPSEANAKISMRLVPFQTSADIYQKFVNYVQKITPPGVELTIKLLSTAEPILFNIKSKYFKVAEKSYENIFGSRPVYELSGGTIGVTASFKNILGINSILMGYGLPDDGLHGPNEKLSLSMFEKGIKTNIEFLKNI</sequence>
<proteinExistence type="predicted"/>
<name>A0A1F7Y297_9BACT</name>
<dbReference type="Pfam" id="PF07687">
    <property type="entry name" value="M20_dimer"/>
    <property type="match status" value="1"/>
</dbReference>
<reference evidence="5 6" key="1">
    <citation type="journal article" date="2016" name="Nat. Commun.">
        <title>Thousands of microbial genomes shed light on interconnected biogeochemical processes in an aquifer system.</title>
        <authorList>
            <person name="Anantharaman K."/>
            <person name="Brown C.T."/>
            <person name="Hug L.A."/>
            <person name="Sharon I."/>
            <person name="Castelle C.J."/>
            <person name="Probst A.J."/>
            <person name="Thomas B.C."/>
            <person name="Singh A."/>
            <person name="Wilkins M.J."/>
            <person name="Karaoz U."/>
            <person name="Brodie E.L."/>
            <person name="Williams K.H."/>
            <person name="Hubbard S.S."/>
            <person name="Banfield J.F."/>
        </authorList>
    </citation>
    <scope>NUCLEOTIDE SEQUENCE [LARGE SCALE GENOMIC DNA]</scope>
</reference>
<dbReference type="InterPro" id="IPR051458">
    <property type="entry name" value="Cyt/Met_Dipeptidase"/>
</dbReference>
<dbReference type="NCBIfam" id="NF006579">
    <property type="entry name" value="PRK09104.1"/>
    <property type="match status" value="1"/>
</dbReference>
<dbReference type="Gene3D" id="3.40.630.10">
    <property type="entry name" value="Zn peptidases"/>
    <property type="match status" value="1"/>
</dbReference>
<dbReference type="GO" id="GO:0008233">
    <property type="term" value="F:peptidase activity"/>
    <property type="evidence" value="ECO:0007669"/>
    <property type="project" value="UniProtKB-KW"/>
</dbReference>
<feature type="domain" description="Peptidase M20 dimerisation" evidence="4">
    <location>
        <begin position="183"/>
        <end position="342"/>
    </location>
</feature>
<dbReference type="Proteomes" id="UP000176741">
    <property type="component" value="Unassembled WGS sequence"/>
</dbReference>
<keyword evidence="1" id="KW-0645">Protease</keyword>
<evidence type="ECO:0000256" key="1">
    <source>
        <dbReference type="ARBA" id="ARBA00022670"/>
    </source>
</evidence>
<dbReference type="GO" id="GO:0006508">
    <property type="term" value="P:proteolysis"/>
    <property type="evidence" value="ECO:0007669"/>
    <property type="project" value="UniProtKB-KW"/>
</dbReference>
<dbReference type="EMBL" id="MGGD01000011">
    <property type="protein sequence ID" value="OGM21396.1"/>
    <property type="molecule type" value="Genomic_DNA"/>
</dbReference>
<evidence type="ECO:0000256" key="2">
    <source>
        <dbReference type="ARBA" id="ARBA00022723"/>
    </source>
</evidence>
<organism evidence="5 6">
    <name type="scientific">Candidatus Woesebacteria bacterium RIFCSPHIGHO2_01_FULL_38_26b</name>
    <dbReference type="NCBI Taxonomy" id="1802491"/>
    <lineage>
        <taxon>Bacteria</taxon>
        <taxon>Candidatus Woeseibacteriota</taxon>
    </lineage>
</organism>
<evidence type="ECO:0000259" key="4">
    <source>
        <dbReference type="Pfam" id="PF07687"/>
    </source>
</evidence>
<keyword evidence="3" id="KW-0378">Hydrolase</keyword>
<dbReference type="Pfam" id="PF01546">
    <property type="entry name" value="Peptidase_M20"/>
    <property type="match status" value="1"/>
</dbReference>